<evidence type="ECO:0000259" key="1">
    <source>
        <dbReference type="Pfam" id="PF00144"/>
    </source>
</evidence>
<dbReference type="InterPro" id="IPR001466">
    <property type="entry name" value="Beta-lactam-related"/>
</dbReference>
<dbReference type="PANTHER" id="PTHR46825">
    <property type="entry name" value="D-ALANYL-D-ALANINE-CARBOXYPEPTIDASE/ENDOPEPTIDASE AMPH"/>
    <property type="match status" value="1"/>
</dbReference>
<dbReference type="AlphaFoldDB" id="A0A7U9TGJ7"/>
<keyword evidence="3" id="KW-1185">Reference proteome</keyword>
<gene>
    <name evidence="2" type="ORF">MPAN_006040</name>
</gene>
<name>A0A7U9TGJ7_9MOLU</name>
<accession>A0A7U9TGJ7</accession>
<dbReference type="SUPFAM" id="SSF56601">
    <property type="entry name" value="beta-lactamase/transpeptidase-like"/>
    <property type="match status" value="1"/>
</dbReference>
<sequence length="346" mass="40912">MKDIDVLDDMLIKHFKISSKSKLTIGIIENQNKHLYLFDKHGQKEYKDIPYGLGSISKTLIANILAKMIEQNEISLNDPLDKYFEMKQHKHIPTLLNLSTHTSGYRKHTPFFSVIFSLAFFGFCRRNIYTNKTSKWLNRYIYKKKVKRLDKYNYSDFNYAVLGHIIEIVKKDSLENIAIHFLQTEIKMNHTYFINQIDKPKDSWIWNNDNPYRAAGGIMSTADDILKFLAYQMDPANSYLSVIYQKYFEENKHIFTGFSWNSFLDGKYYWHHGGMGYYRASVLLDHKRKIAVAVFANIKGKRIQRMGRLTSQLYRCLKRNKNSLFEYLDTYGQLKDKELEVNFNEA</sequence>
<dbReference type="KEGG" id="manr:MPAN_006040"/>
<reference evidence="2" key="1">
    <citation type="submission" date="2021-01" db="EMBL/GenBank/DDBJ databases">
        <title>Draft genome sequence of Acholeplasmataceae bacterium strain Mahy22.</title>
        <authorList>
            <person name="Watanabe M."/>
            <person name="Kojima H."/>
            <person name="Fukui M."/>
        </authorList>
    </citation>
    <scope>NUCLEOTIDE SEQUENCE</scope>
    <source>
        <strain evidence="2">Mahy22</strain>
    </source>
</reference>
<evidence type="ECO:0000313" key="3">
    <source>
        <dbReference type="Proteomes" id="UP000620133"/>
    </source>
</evidence>
<dbReference type="InterPro" id="IPR050491">
    <property type="entry name" value="AmpC-like"/>
</dbReference>
<dbReference type="InterPro" id="IPR012338">
    <property type="entry name" value="Beta-lactam/transpept-like"/>
</dbReference>
<proteinExistence type="predicted"/>
<dbReference type="Proteomes" id="UP000620133">
    <property type="component" value="Chromosome"/>
</dbReference>
<dbReference type="PANTHER" id="PTHR46825:SF9">
    <property type="entry name" value="BETA-LACTAMASE-RELATED DOMAIN-CONTAINING PROTEIN"/>
    <property type="match status" value="1"/>
</dbReference>
<protein>
    <recommendedName>
        <fullName evidence="1">Beta-lactamase-related domain-containing protein</fullName>
    </recommendedName>
</protein>
<feature type="domain" description="Beta-lactamase-related" evidence="1">
    <location>
        <begin position="47"/>
        <end position="300"/>
    </location>
</feature>
<evidence type="ECO:0000313" key="2">
    <source>
        <dbReference type="EMBL" id="BCR35711.1"/>
    </source>
</evidence>
<dbReference type="EMBL" id="AP024412">
    <property type="protein sequence ID" value="BCR35711.1"/>
    <property type="molecule type" value="Genomic_DNA"/>
</dbReference>
<dbReference type="RefSeq" id="WP_176238551.1">
    <property type="nucleotide sequence ID" value="NZ_AP024412.1"/>
</dbReference>
<dbReference type="Pfam" id="PF00144">
    <property type="entry name" value="Beta-lactamase"/>
    <property type="match status" value="1"/>
</dbReference>
<organism evidence="2 3">
    <name type="scientific">Mariniplasma anaerobium</name>
    <dbReference type="NCBI Taxonomy" id="2735436"/>
    <lineage>
        <taxon>Bacteria</taxon>
        <taxon>Bacillati</taxon>
        <taxon>Mycoplasmatota</taxon>
        <taxon>Mollicutes</taxon>
        <taxon>Acholeplasmatales</taxon>
        <taxon>Acholeplasmataceae</taxon>
        <taxon>Mariniplasma</taxon>
    </lineage>
</organism>
<dbReference type="Gene3D" id="3.40.710.10">
    <property type="entry name" value="DD-peptidase/beta-lactamase superfamily"/>
    <property type="match status" value="1"/>
</dbReference>